<comment type="caution">
    <text evidence="2">The sequence shown here is derived from an EMBL/GenBank/DDBJ whole genome shotgun (WGS) entry which is preliminary data.</text>
</comment>
<dbReference type="Proteomes" id="UP001430953">
    <property type="component" value="Unassembled WGS sequence"/>
</dbReference>
<evidence type="ECO:0000313" key="3">
    <source>
        <dbReference type="Proteomes" id="UP001430953"/>
    </source>
</evidence>
<dbReference type="EMBL" id="JADYXP020000016">
    <property type="protein sequence ID" value="KAL0108006.1"/>
    <property type="molecule type" value="Genomic_DNA"/>
</dbReference>
<reference evidence="2 3" key="1">
    <citation type="submission" date="2023-03" db="EMBL/GenBank/DDBJ databases">
        <title>High recombination rates correlate with genetic variation in Cardiocondyla obscurior ants.</title>
        <authorList>
            <person name="Errbii M."/>
        </authorList>
    </citation>
    <scope>NUCLEOTIDE SEQUENCE [LARGE SCALE GENOMIC DNA]</scope>
    <source>
        <strain evidence="2">Alpha-2009</strain>
        <tissue evidence="2">Whole body</tissue>
    </source>
</reference>
<sequence>MISTGDAKTEKQFTSRVSHIPTNRRHVGWSACQLRYITCSSMKTNTQCHFPVARQSFVPKAHPERDPLCGHRLCAARWRHRARLRNNPAATYSIPLIDDECRSGREKLRRSQRCTRILAKLGSVQALPSHLDENININSRNVYLWAYFIFGICTVNFCEPPEVRNRRPKDAKQDRTPGCYSTEHRGNVPMNSTRIGCQEHERVARVTPRCAQPLVLPYVGGVLIRLINHKFN</sequence>
<protein>
    <submittedName>
        <fullName evidence="2">Uncharacterized protein</fullName>
    </submittedName>
</protein>
<accession>A0AAW2EW71</accession>
<feature type="compositionally biased region" description="Basic and acidic residues" evidence="1">
    <location>
        <begin position="164"/>
        <end position="175"/>
    </location>
</feature>
<organism evidence="2 3">
    <name type="scientific">Cardiocondyla obscurior</name>
    <dbReference type="NCBI Taxonomy" id="286306"/>
    <lineage>
        <taxon>Eukaryota</taxon>
        <taxon>Metazoa</taxon>
        <taxon>Ecdysozoa</taxon>
        <taxon>Arthropoda</taxon>
        <taxon>Hexapoda</taxon>
        <taxon>Insecta</taxon>
        <taxon>Pterygota</taxon>
        <taxon>Neoptera</taxon>
        <taxon>Endopterygota</taxon>
        <taxon>Hymenoptera</taxon>
        <taxon>Apocrita</taxon>
        <taxon>Aculeata</taxon>
        <taxon>Formicoidea</taxon>
        <taxon>Formicidae</taxon>
        <taxon>Myrmicinae</taxon>
        <taxon>Cardiocondyla</taxon>
    </lineage>
</organism>
<evidence type="ECO:0000313" key="2">
    <source>
        <dbReference type="EMBL" id="KAL0108006.1"/>
    </source>
</evidence>
<evidence type="ECO:0000256" key="1">
    <source>
        <dbReference type="SAM" id="MobiDB-lite"/>
    </source>
</evidence>
<name>A0AAW2EW71_9HYME</name>
<gene>
    <name evidence="2" type="ORF">PUN28_014936</name>
</gene>
<proteinExistence type="predicted"/>
<dbReference type="AlphaFoldDB" id="A0AAW2EW71"/>
<feature type="region of interest" description="Disordered" evidence="1">
    <location>
        <begin position="164"/>
        <end position="185"/>
    </location>
</feature>
<keyword evidence="3" id="KW-1185">Reference proteome</keyword>